<dbReference type="AlphaFoldDB" id="A0A4Y2QIQ7"/>
<evidence type="ECO:0000313" key="1">
    <source>
        <dbReference type="EMBL" id="GBN63192.1"/>
    </source>
</evidence>
<proteinExistence type="predicted"/>
<protein>
    <submittedName>
        <fullName evidence="1">Uncharacterized protein</fullName>
    </submittedName>
</protein>
<keyword evidence="2" id="KW-1185">Reference proteome</keyword>
<evidence type="ECO:0000313" key="2">
    <source>
        <dbReference type="Proteomes" id="UP000499080"/>
    </source>
</evidence>
<reference evidence="1 2" key="1">
    <citation type="journal article" date="2019" name="Sci. Rep.">
        <title>Orb-weaving spider Araneus ventricosus genome elucidates the spidroin gene catalogue.</title>
        <authorList>
            <person name="Kono N."/>
            <person name="Nakamura H."/>
            <person name="Ohtoshi R."/>
            <person name="Moran D.A.P."/>
            <person name="Shinohara A."/>
            <person name="Yoshida Y."/>
            <person name="Fujiwara M."/>
            <person name="Mori M."/>
            <person name="Tomita M."/>
            <person name="Arakawa K."/>
        </authorList>
    </citation>
    <scope>NUCLEOTIDE SEQUENCE [LARGE SCALE GENOMIC DNA]</scope>
</reference>
<dbReference type="Proteomes" id="UP000499080">
    <property type="component" value="Unassembled WGS sequence"/>
</dbReference>
<sequence>MPLEGRRELSMRKQLPSVCFLLLAGQQITPHVLAVRGDPLDVWYISVPVSIVSIPVTWLVCVRESSREVLLELGVKGGHCPRGDSQRIGSGGTMVARRGWKYQEPVAAILVRLHGRRPRPEYLPLSYGQKKSGPSVGNESIHRLSEIFFQLFCNRKISTKK</sequence>
<accession>A0A4Y2QIQ7</accession>
<dbReference type="EMBL" id="BGPR01013987">
    <property type="protein sequence ID" value="GBN63192.1"/>
    <property type="molecule type" value="Genomic_DNA"/>
</dbReference>
<organism evidence="1 2">
    <name type="scientific">Araneus ventricosus</name>
    <name type="common">Orbweaver spider</name>
    <name type="synonym">Epeira ventricosa</name>
    <dbReference type="NCBI Taxonomy" id="182803"/>
    <lineage>
        <taxon>Eukaryota</taxon>
        <taxon>Metazoa</taxon>
        <taxon>Ecdysozoa</taxon>
        <taxon>Arthropoda</taxon>
        <taxon>Chelicerata</taxon>
        <taxon>Arachnida</taxon>
        <taxon>Araneae</taxon>
        <taxon>Araneomorphae</taxon>
        <taxon>Entelegynae</taxon>
        <taxon>Araneoidea</taxon>
        <taxon>Araneidae</taxon>
        <taxon>Araneus</taxon>
    </lineage>
</organism>
<comment type="caution">
    <text evidence="1">The sequence shown here is derived from an EMBL/GenBank/DDBJ whole genome shotgun (WGS) entry which is preliminary data.</text>
</comment>
<name>A0A4Y2QIQ7_ARAVE</name>
<gene>
    <name evidence="1" type="ORF">AVEN_274946_1</name>
</gene>